<keyword evidence="1" id="KW-0812">Transmembrane</keyword>
<name>A0A7J7JMR2_BUGNE</name>
<feature type="transmembrane region" description="Helical" evidence="1">
    <location>
        <begin position="108"/>
        <end position="127"/>
    </location>
</feature>
<dbReference type="AlphaFoldDB" id="A0A7J7JMR2"/>
<evidence type="ECO:0000256" key="1">
    <source>
        <dbReference type="SAM" id="Phobius"/>
    </source>
</evidence>
<comment type="caution">
    <text evidence="2">The sequence shown here is derived from an EMBL/GenBank/DDBJ whole genome shotgun (WGS) entry which is preliminary data.</text>
</comment>
<proteinExistence type="predicted"/>
<organism evidence="2 3">
    <name type="scientific">Bugula neritina</name>
    <name type="common">Brown bryozoan</name>
    <name type="synonym">Sertularia neritina</name>
    <dbReference type="NCBI Taxonomy" id="10212"/>
    <lineage>
        <taxon>Eukaryota</taxon>
        <taxon>Metazoa</taxon>
        <taxon>Spiralia</taxon>
        <taxon>Lophotrochozoa</taxon>
        <taxon>Bryozoa</taxon>
        <taxon>Gymnolaemata</taxon>
        <taxon>Cheilostomatida</taxon>
        <taxon>Flustrina</taxon>
        <taxon>Buguloidea</taxon>
        <taxon>Bugulidae</taxon>
        <taxon>Bugula</taxon>
    </lineage>
</organism>
<feature type="transmembrane region" description="Helical" evidence="1">
    <location>
        <begin position="78"/>
        <end position="96"/>
    </location>
</feature>
<evidence type="ECO:0000313" key="2">
    <source>
        <dbReference type="EMBL" id="KAF6026931.1"/>
    </source>
</evidence>
<feature type="transmembrane region" description="Helical" evidence="1">
    <location>
        <begin position="147"/>
        <end position="168"/>
    </location>
</feature>
<reference evidence="2" key="1">
    <citation type="submission" date="2020-06" db="EMBL/GenBank/DDBJ databases">
        <title>Draft genome of Bugula neritina, a colonial animal packing powerful symbionts and potential medicines.</title>
        <authorList>
            <person name="Rayko M."/>
        </authorList>
    </citation>
    <scope>NUCLEOTIDE SEQUENCE [LARGE SCALE GENOMIC DNA]</scope>
    <source>
        <strain evidence="2">Kwan_BN1</strain>
    </source>
</reference>
<keyword evidence="1" id="KW-0472">Membrane</keyword>
<dbReference type="Proteomes" id="UP000593567">
    <property type="component" value="Unassembled WGS sequence"/>
</dbReference>
<keyword evidence="1" id="KW-1133">Transmembrane helix</keyword>
<sequence>MPKRTVVLGYDSSHFFHFFEQLASRLEDHQTTGNQICHLIAAPILGMAFFSLLNMVVGSTCAVSGLVMLMLWSLINDIFSGVFYTLYSIVGTVLQLNYGFGPQTLTSTLLLSLLAIFIQLGVGHGFFERRPPNELEGVVKGEGKLFAILDLLCELVPATFHFYTILFMRLGFRPDLDKLVQAELYRIQNIISER</sequence>
<accession>A0A7J7JMR2</accession>
<dbReference type="EMBL" id="VXIV02002180">
    <property type="protein sequence ID" value="KAF6026931.1"/>
    <property type="molecule type" value="Genomic_DNA"/>
</dbReference>
<protein>
    <submittedName>
        <fullName evidence="2">Uncharacterized protein</fullName>
    </submittedName>
</protein>
<keyword evidence="3" id="KW-1185">Reference proteome</keyword>
<gene>
    <name evidence="2" type="ORF">EB796_014766</name>
</gene>
<evidence type="ECO:0000313" key="3">
    <source>
        <dbReference type="Proteomes" id="UP000593567"/>
    </source>
</evidence>